<protein>
    <submittedName>
        <fullName evidence="1">Uncharacterized protein</fullName>
    </submittedName>
</protein>
<accession>I0EU93</accession>
<name>I0EU93_HELCM</name>
<proteinExistence type="predicted"/>
<organism evidence="1 2">
    <name type="scientific">Helicobacter cetorum (strain ATCC BAA-540 / CCUG 52418 / MIT 99-5656)</name>
    <dbReference type="NCBI Taxonomy" id="1163745"/>
    <lineage>
        <taxon>Bacteria</taxon>
        <taxon>Pseudomonadati</taxon>
        <taxon>Campylobacterota</taxon>
        <taxon>Epsilonproteobacteria</taxon>
        <taxon>Campylobacterales</taxon>
        <taxon>Helicobacteraceae</taxon>
        <taxon>Helicobacter</taxon>
    </lineage>
</organism>
<reference evidence="1 2" key="1">
    <citation type="journal article" date="2013" name="PLoS ONE">
        <title>Sequence Divergence and Conservation in Genomes ofHelicobacter cetorum Strains from a Dolphin and a Whale.</title>
        <authorList>
            <person name="Kersulyte D."/>
            <person name="Rossi M."/>
            <person name="Berg D.E."/>
        </authorList>
    </citation>
    <scope>NUCLEOTIDE SEQUENCE [LARGE SCALE GENOMIC DNA]</scope>
    <source>
        <strain evidence="1 2">MIT 99-5656</strain>
    </source>
</reference>
<dbReference type="HOGENOM" id="CLU_2193316_0_0_7"/>
<dbReference type="Proteomes" id="UP000005013">
    <property type="component" value="Chromosome"/>
</dbReference>
<dbReference type="AlphaFoldDB" id="I0EU93"/>
<dbReference type="STRING" id="1163745.HCD_07625"/>
<sequence>MNNNKFTLIKKDYYFVNGEFFNSLHELKNANRRIRDEFLKDKDWVGVTTQMGFFKALTQHVSVIALEVDYQNSKALYFLICATTKQRAEWFITQKYFKDFLKANGYEK</sequence>
<keyword evidence="2" id="KW-1185">Reference proteome</keyword>
<dbReference type="RefSeq" id="WP_014659991.1">
    <property type="nucleotide sequence ID" value="NC_017735.1"/>
</dbReference>
<gene>
    <name evidence="1" type="ordered locus">HCD_07625</name>
</gene>
<dbReference type="PATRIC" id="fig|1163745.3.peg.1606"/>
<dbReference type="EMBL" id="CP003481">
    <property type="protein sequence ID" value="AFI06512.1"/>
    <property type="molecule type" value="Genomic_DNA"/>
</dbReference>
<evidence type="ECO:0000313" key="1">
    <source>
        <dbReference type="EMBL" id="AFI06512.1"/>
    </source>
</evidence>
<evidence type="ECO:0000313" key="2">
    <source>
        <dbReference type="Proteomes" id="UP000005013"/>
    </source>
</evidence>
<dbReference type="KEGG" id="hcm:HCD_07625"/>